<comment type="caution">
    <text evidence="6">The sequence shown here is derived from an EMBL/GenBank/DDBJ whole genome shotgun (WGS) entry which is preliminary data.</text>
</comment>
<evidence type="ECO:0000313" key="6">
    <source>
        <dbReference type="EMBL" id="NGN68707.1"/>
    </source>
</evidence>
<dbReference type="AlphaFoldDB" id="A0A6G4UBK4"/>
<evidence type="ECO:0000256" key="3">
    <source>
        <dbReference type="ARBA" id="ARBA00023163"/>
    </source>
</evidence>
<dbReference type="InterPro" id="IPR036271">
    <property type="entry name" value="Tet_transcr_reg_TetR-rel_C_sf"/>
</dbReference>
<dbReference type="InterPro" id="IPR001647">
    <property type="entry name" value="HTH_TetR"/>
</dbReference>
<organism evidence="6 7">
    <name type="scientific">Streptomyces coryli</name>
    <dbReference type="NCBI Taxonomy" id="1128680"/>
    <lineage>
        <taxon>Bacteria</taxon>
        <taxon>Bacillati</taxon>
        <taxon>Actinomycetota</taxon>
        <taxon>Actinomycetes</taxon>
        <taxon>Kitasatosporales</taxon>
        <taxon>Streptomycetaceae</taxon>
        <taxon>Streptomyces</taxon>
    </lineage>
</organism>
<evidence type="ECO:0000256" key="4">
    <source>
        <dbReference type="PROSITE-ProRule" id="PRU00335"/>
    </source>
</evidence>
<dbReference type="Proteomes" id="UP000481583">
    <property type="component" value="Unassembled WGS sequence"/>
</dbReference>
<feature type="DNA-binding region" description="H-T-H motif" evidence="4">
    <location>
        <begin position="36"/>
        <end position="55"/>
    </location>
</feature>
<reference evidence="6 7" key="1">
    <citation type="submission" date="2020-02" db="EMBL/GenBank/DDBJ databases">
        <title>Whole-genome analyses of novel actinobacteria.</title>
        <authorList>
            <person name="Sahin N."/>
        </authorList>
    </citation>
    <scope>NUCLEOTIDE SEQUENCE [LARGE SCALE GENOMIC DNA]</scope>
    <source>
        <strain evidence="6 7">A7024</strain>
    </source>
</reference>
<keyword evidence="1" id="KW-0805">Transcription regulation</keyword>
<protein>
    <submittedName>
        <fullName evidence="6">TetR/AcrR family transcriptional regulator</fullName>
    </submittedName>
</protein>
<dbReference type="InterPro" id="IPR050109">
    <property type="entry name" value="HTH-type_TetR-like_transc_reg"/>
</dbReference>
<evidence type="ECO:0000256" key="1">
    <source>
        <dbReference type="ARBA" id="ARBA00023015"/>
    </source>
</evidence>
<keyword evidence="2 4" id="KW-0238">DNA-binding</keyword>
<dbReference type="Gene3D" id="1.10.357.10">
    <property type="entry name" value="Tetracycline Repressor, domain 2"/>
    <property type="match status" value="1"/>
</dbReference>
<proteinExistence type="predicted"/>
<accession>A0A6G4UBK4</accession>
<evidence type="ECO:0000256" key="2">
    <source>
        <dbReference type="ARBA" id="ARBA00023125"/>
    </source>
</evidence>
<evidence type="ECO:0000313" key="7">
    <source>
        <dbReference type="Proteomes" id="UP000481583"/>
    </source>
</evidence>
<dbReference type="GO" id="GO:0003700">
    <property type="term" value="F:DNA-binding transcription factor activity"/>
    <property type="evidence" value="ECO:0007669"/>
    <property type="project" value="TreeGrafter"/>
</dbReference>
<dbReference type="PANTHER" id="PTHR30055">
    <property type="entry name" value="HTH-TYPE TRANSCRIPTIONAL REGULATOR RUTR"/>
    <property type="match status" value="1"/>
</dbReference>
<evidence type="ECO:0000259" key="5">
    <source>
        <dbReference type="PROSITE" id="PS50977"/>
    </source>
</evidence>
<dbReference type="EMBL" id="JAAKZV010000224">
    <property type="protein sequence ID" value="NGN68707.1"/>
    <property type="molecule type" value="Genomic_DNA"/>
</dbReference>
<dbReference type="InterPro" id="IPR009057">
    <property type="entry name" value="Homeodomain-like_sf"/>
</dbReference>
<dbReference type="InterPro" id="IPR049445">
    <property type="entry name" value="TetR_SbtR-like_C"/>
</dbReference>
<sequence>MATTQGKPMRADARRNYERLLIEARVAFLERGTDASLEDIARSAGVGIGTLYRHFPDRFALMEAVFQGEVDTLEAEAAALAGAERGPFDALLAWVRAYVTWVGTFRGVATALLHEGRMANCHTQLTSTAEKLVVRAQEAGELHPDATTRDVLRLANAISYAAEKAAQKTPDDVDVADRLLKLAVEGLRR</sequence>
<dbReference type="SUPFAM" id="SSF46689">
    <property type="entry name" value="Homeodomain-like"/>
    <property type="match status" value="1"/>
</dbReference>
<gene>
    <name evidence="6" type="ORF">G5C51_33055</name>
</gene>
<feature type="domain" description="HTH tetR-type" evidence="5">
    <location>
        <begin position="14"/>
        <end position="73"/>
    </location>
</feature>
<dbReference type="GO" id="GO:0000976">
    <property type="term" value="F:transcription cis-regulatory region binding"/>
    <property type="evidence" value="ECO:0007669"/>
    <property type="project" value="TreeGrafter"/>
</dbReference>
<dbReference type="Pfam" id="PF00440">
    <property type="entry name" value="TetR_N"/>
    <property type="match status" value="1"/>
</dbReference>
<dbReference type="Pfam" id="PF21597">
    <property type="entry name" value="TetR_C_43"/>
    <property type="match status" value="1"/>
</dbReference>
<dbReference type="RefSeq" id="WP_165242901.1">
    <property type="nucleotide sequence ID" value="NZ_JAAKZV010000224.1"/>
</dbReference>
<keyword evidence="3" id="KW-0804">Transcription</keyword>
<dbReference type="PROSITE" id="PS50977">
    <property type="entry name" value="HTH_TETR_2"/>
    <property type="match status" value="1"/>
</dbReference>
<dbReference type="SUPFAM" id="SSF48498">
    <property type="entry name" value="Tetracyclin repressor-like, C-terminal domain"/>
    <property type="match status" value="1"/>
</dbReference>
<keyword evidence="7" id="KW-1185">Reference proteome</keyword>
<dbReference type="PANTHER" id="PTHR30055:SF234">
    <property type="entry name" value="HTH-TYPE TRANSCRIPTIONAL REGULATOR BETI"/>
    <property type="match status" value="1"/>
</dbReference>
<name>A0A6G4UBK4_9ACTN</name>
<dbReference type="PRINTS" id="PR00455">
    <property type="entry name" value="HTHTETR"/>
</dbReference>